<dbReference type="GO" id="GO:0006355">
    <property type="term" value="P:regulation of DNA-templated transcription"/>
    <property type="evidence" value="ECO:0007669"/>
    <property type="project" value="InterPro"/>
</dbReference>
<dbReference type="SUPFAM" id="SSF46894">
    <property type="entry name" value="C-terminal effector domain of the bipartite response regulators"/>
    <property type="match status" value="1"/>
</dbReference>
<gene>
    <name evidence="2" type="ORF">HHL23_04575</name>
</gene>
<organism evidence="2 3">
    <name type="scientific">Chryseobacterium antibioticum</name>
    <dbReference type="NCBI Taxonomy" id="2728847"/>
    <lineage>
        <taxon>Bacteria</taxon>
        <taxon>Pseudomonadati</taxon>
        <taxon>Bacteroidota</taxon>
        <taxon>Flavobacteriia</taxon>
        <taxon>Flavobacteriales</taxon>
        <taxon>Weeksellaceae</taxon>
        <taxon>Chryseobacterium group</taxon>
        <taxon>Chryseobacterium</taxon>
    </lineage>
</organism>
<dbReference type="PROSITE" id="PS50043">
    <property type="entry name" value="HTH_LUXR_2"/>
    <property type="match status" value="1"/>
</dbReference>
<dbReference type="EMBL" id="JABBGI010000004">
    <property type="protein sequence ID" value="NML69065.1"/>
    <property type="molecule type" value="Genomic_DNA"/>
</dbReference>
<dbReference type="GO" id="GO:0003677">
    <property type="term" value="F:DNA binding"/>
    <property type="evidence" value="ECO:0007669"/>
    <property type="project" value="InterPro"/>
</dbReference>
<dbReference type="Proteomes" id="UP000544054">
    <property type="component" value="Unassembled WGS sequence"/>
</dbReference>
<protein>
    <recommendedName>
        <fullName evidence="1">HTH luxR-type domain-containing protein</fullName>
    </recommendedName>
</protein>
<dbReference type="InterPro" id="IPR036388">
    <property type="entry name" value="WH-like_DNA-bd_sf"/>
</dbReference>
<evidence type="ECO:0000259" key="1">
    <source>
        <dbReference type="PROSITE" id="PS50043"/>
    </source>
</evidence>
<evidence type="ECO:0000313" key="3">
    <source>
        <dbReference type="Proteomes" id="UP000544054"/>
    </source>
</evidence>
<evidence type="ECO:0000313" key="2">
    <source>
        <dbReference type="EMBL" id="NML69065.1"/>
    </source>
</evidence>
<dbReference type="InterPro" id="IPR016032">
    <property type="entry name" value="Sig_transdc_resp-reg_C-effctor"/>
</dbReference>
<accession>A0A7Y0AKZ0</accession>
<sequence length="41" mass="5006">MAEYTFTSYRTVETRKSMIRKKLNLSSKEDLYIWMSNLNKK</sequence>
<reference evidence="2 3" key="1">
    <citation type="submission" date="2020-04" db="EMBL/GenBank/DDBJ databases">
        <title>Chryseobacterium sp. RP-3-3 sp. nov., isolated from Jeju soil.</title>
        <authorList>
            <person name="Dahal R.H."/>
        </authorList>
    </citation>
    <scope>NUCLEOTIDE SEQUENCE [LARGE SCALE GENOMIC DNA]</scope>
    <source>
        <strain evidence="2 3">RP-3-3</strain>
    </source>
</reference>
<feature type="domain" description="HTH luxR-type" evidence="1">
    <location>
        <begin position="1"/>
        <end position="39"/>
    </location>
</feature>
<name>A0A7Y0AKZ0_9FLAO</name>
<dbReference type="AlphaFoldDB" id="A0A7Y0AKZ0"/>
<comment type="caution">
    <text evidence="2">The sequence shown here is derived from an EMBL/GenBank/DDBJ whole genome shotgun (WGS) entry which is preliminary data.</text>
</comment>
<keyword evidence="3" id="KW-1185">Reference proteome</keyword>
<proteinExistence type="predicted"/>
<dbReference type="InterPro" id="IPR000792">
    <property type="entry name" value="Tscrpt_reg_LuxR_C"/>
</dbReference>
<dbReference type="Gene3D" id="1.10.10.10">
    <property type="entry name" value="Winged helix-like DNA-binding domain superfamily/Winged helix DNA-binding domain"/>
    <property type="match status" value="1"/>
</dbReference>